<dbReference type="PROSITE" id="PS51782">
    <property type="entry name" value="LYSM"/>
    <property type="match status" value="3"/>
</dbReference>
<dbReference type="SMART" id="SM00257">
    <property type="entry name" value="LysM"/>
    <property type="match status" value="3"/>
</dbReference>
<evidence type="ECO:0000259" key="3">
    <source>
        <dbReference type="PROSITE" id="PS51782"/>
    </source>
</evidence>
<feature type="domain" description="LysM" evidence="3">
    <location>
        <begin position="51"/>
        <end position="95"/>
    </location>
</feature>
<dbReference type="InterPro" id="IPR018392">
    <property type="entry name" value="LysM"/>
</dbReference>
<dbReference type="InterPro" id="IPR041704">
    <property type="entry name" value="CFLE_GH18"/>
</dbReference>
<keyword evidence="2" id="KW-0326">Glycosidase</keyword>
<dbReference type="InterPro" id="IPR017853">
    <property type="entry name" value="GH"/>
</dbReference>
<dbReference type="CDD" id="cd02874">
    <property type="entry name" value="GH18_CFLE_spore_hydrolase"/>
    <property type="match status" value="1"/>
</dbReference>
<sequence length="467" mass="53175">MNIHVVHQGETLWQIARIYHMDIPMLVRINGISNPNVLVVGQALIIPDPFPSYTVKPGDTLSRIALSWGTTSNMIADRNNIVDSSQIYAGQTLFIPVHIVQPGETLSQIAVTFHSTVEAIVRANSISNPNRIDPGTRLSIPFIRPVKEVNAYMTNFRESGQKELRTIGEYLTYVMPFSYNVKRDATLENLQENAVLSIARSQKIVPIMVLTNSEDGKFSSELMTTIFSSADLQEKLLNNILNMMRNKNYRGVNFDFEYVYPSDREKYNQFLRRAVAKFHPYGYYVSTALAPKTSSEQKGLLYEAHDYASQGQIVDFIVLMTYEWGWAGASPQAISPINQIKKVIDYAITVIPRHKIMMGISLYGRDWKLPFVQGTFASTISPNGAISRAAKYRAAIQYDTTAASPFYRYTDEQGTQHEVWFEDARSIKAKYDLALQYNLRGVSYWVLGSPFTQNWYVLQEEMKPRKY</sequence>
<keyword evidence="1" id="KW-0378">Hydrolase</keyword>
<feature type="domain" description="LysM" evidence="3">
    <location>
        <begin position="96"/>
        <end position="140"/>
    </location>
</feature>
<comment type="caution">
    <text evidence="5">The sequence shown here is derived from an EMBL/GenBank/DDBJ whole genome shotgun (WGS) entry which is preliminary data.</text>
</comment>
<evidence type="ECO:0000313" key="6">
    <source>
        <dbReference type="Proteomes" id="UP001596505"/>
    </source>
</evidence>
<dbReference type="Gene3D" id="3.10.350.10">
    <property type="entry name" value="LysM domain"/>
    <property type="match status" value="3"/>
</dbReference>
<dbReference type="SMART" id="SM00636">
    <property type="entry name" value="Glyco_18"/>
    <property type="match status" value="1"/>
</dbReference>
<gene>
    <name evidence="5" type="ORF">ACFQRG_04000</name>
</gene>
<dbReference type="Gene3D" id="3.10.50.10">
    <property type="match status" value="1"/>
</dbReference>
<dbReference type="Pfam" id="PF01476">
    <property type="entry name" value="LysM"/>
    <property type="match status" value="3"/>
</dbReference>
<accession>A0ABW2PV20</accession>
<dbReference type="PANTHER" id="PTHR46066">
    <property type="entry name" value="CHITINASE DOMAIN-CONTAINING PROTEIN 1 FAMILY MEMBER"/>
    <property type="match status" value="1"/>
</dbReference>
<dbReference type="InterPro" id="IPR029070">
    <property type="entry name" value="Chitinase_insertion_sf"/>
</dbReference>
<evidence type="ECO:0000259" key="4">
    <source>
        <dbReference type="PROSITE" id="PS51910"/>
    </source>
</evidence>
<evidence type="ECO:0000256" key="1">
    <source>
        <dbReference type="ARBA" id="ARBA00022801"/>
    </source>
</evidence>
<name>A0ABW2PV20_9BACL</name>
<evidence type="ECO:0000256" key="2">
    <source>
        <dbReference type="ARBA" id="ARBA00023295"/>
    </source>
</evidence>
<keyword evidence="6" id="KW-1185">Reference proteome</keyword>
<dbReference type="CDD" id="cd00118">
    <property type="entry name" value="LysM"/>
    <property type="match status" value="3"/>
</dbReference>
<dbReference type="SUPFAM" id="SSF54106">
    <property type="entry name" value="LysM domain"/>
    <property type="match status" value="3"/>
</dbReference>
<dbReference type="InterPro" id="IPR011583">
    <property type="entry name" value="Chitinase_II/V-like_cat"/>
</dbReference>
<proteinExistence type="predicted"/>
<dbReference type="InterPro" id="IPR001223">
    <property type="entry name" value="Glyco_hydro18_cat"/>
</dbReference>
<organism evidence="5 6">
    <name type="scientific">Scopulibacillus cellulosilyticus</name>
    <dbReference type="NCBI Taxonomy" id="2665665"/>
    <lineage>
        <taxon>Bacteria</taxon>
        <taxon>Bacillati</taxon>
        <taxon>Bacillota</taxon>
        <taxon>Bacilli</taxon>
        <taxon>Bacillales</taxon>
        <taxon>Sporolactobacillaceae</taxon>
        <taxon>Scopulibacillus</taxon>
    </lineage>
</organism>
<protein>
    <submittedName>
        <fullName evidence="5">LysM peptidoglycan-binding domain-containing protein</fullName>
    </submittedName>
</protein>
<dbReference type="EMBL" id="JBHTCO010000004">
    <property type="protein sequence ID" value="MFC7392136.1"/>
    <property type="molecule type" value="Genomic_DNA"/>
</dbReference>
<evidence type="ECO:0000313" key="5">
    <source>
        <dbReference type="EMBL" id="MFC7392136.1"/>
    </source>
</evidence>
<dbReference type="Pfam" id="PF00704">
    <property type="entry name" value="Glyco_hydro_18"/>
    <property type="match status" value="1"/>
</dbReference>
<dbReference type="Gene3D" id="3.20.20.80">
    <property type="entry name" value="Glycosidases"/>
    <property type="match status" value="1"/>
</dbReference>
<dbReference type="PANTHER" id="PTHR46066:SF2">
    <property type="entry name" value="CHITINASE DOMAIN-CONTAINING PROTEIN 1"/>
    <property type="match status" value="1"/>
</dbReference>
<dbReference type="Proteomes" id="UP001596505">
    <property type="component" value="Unassembled WGS sequence"/>
</dbReference>
<dbReference type="SUPFAM" id="SSF51445">
    <property type="entry name" value="(Trans)glycosidases"/>
    <property type="match status" value="1"/>
</dbReference>
<dbReference type="PROSITE" id="PS51910">
    <property type="entry name" value="GH18_2"/>
    <property type="match status" value="1"/>
</dbReference>
<dbReference type="RefSeq" id="WP_380963880.1">
    <property type="nucleotide sequence ID" value="NZ_JBHTCO010000004.1"/>
</dbReference>
<reference evidence="6" key="1">
    <citation type="journal article" date="2019" name="Int. J. Syst. Evol. Microbiol.">
        <title>The Global Catalogue of Microorganisms (GCM) 10K type strain sequencing project: providing services to taxonomists for standard genome sequencing and annotation.</title>
        <authorList>
            <consortium name="The Broad Institute Genomics Platform"/>
            <consortium name="The Broad Institute Genome Sequencing Center for Infectious Disease"/>
            <person name="Wu L."/>
            <person name="Ma J."/>
        </authorList>
    </citation>
    <scope>NUCLEOTIDE SEQUENCE [LARGE SCALE GENOMIC DNA]</scope>
    <source>
        <strain evidence="6">CGMCC 1.16305</strain>
    </source>
</reference>
<feature type="domain" description="LysM" evidence="3">
    <location>
        <begin position="2"/>
        <end position="46"/>
    </location>
</feature>
<feature type="domain" description="GH18" evidence="4">
    <location>
        <begin position="147"/>
        <end position="467"/>
    </location>
</feature>
<dbReference type="InterPro" id="IPR036779">
    <property type="entry name" value="LysM_dom_sf"/>
</dbReference>